<reference evidence="4 5" key="1">
    <citation type="submission" date="2022-09" db="EMBL/GenBank/DDBJ databases">
        <authorList>
            <person name="Palmer J.M."/>
        </authorList>
    </citation>
    <scope>NUCLEOTIDE SEQUENCE [LARGE SCALE GENOMIC DNA]</scope>
    <source>
        <strain evidence="4 5">DSM 7382</strain>
    </source>
</reference>
<evidence type="ECO:0000256" key="2">
    <source>
        <dbReference type="SAM" id="Phobius"/>
    </source>
</evidence>
<keyword evidence="5" id="KW-1185">Reference proteome</keyword>
<dbReference type="AlphaFoldDB" id="A0AAW0FLC8"/>
<keyword evidence="2" id="KW-0812">Transmembrane</keyword>
<dbReference type="EMBL" id="JASBNA010000078">
    <property type="protein sequence ID" value="KAK7678027.1"/>
    <property type="molecule type" value="Genomic_DNA"/>
</dbReference>
<gene>
    <name evidence="4" type="ORF">QCA50_018967</name>
</gene>
<keyword evidence="2" id="KW-0472">Membrane</keyword>
<evidence type="ECO:0000313" key="5">
    <source>
        <dbReference type="Proteomes" id="UP001385951"/>
    </source>
</evidence>
<evidence type="ECO:0000313" key="4">
    <source>
        <dbReference type="EMBL" id="KAK7678027.1"/>
    </source>
</evidence>
<name>A0AAW0FLC8_9APHY</name>
<comment type="caution">
    <text evidence="4">The sequence shown here is derived from an EMBL/GenBank/DDBJ whole genome shotgun (WGS) entry which is preliminary data.</text>
</comment>
<feature type="transmembrane region" description="Helical" evidence="2">
    <location>
        <begin position="166"/>
        <end position="188"/>
    </location>
</feature>
<feature type="chain" id="PRO_5043575502" evidence="3">
    <location>
        <begin position="19"/>
        <end position="311"/>
    </location>
</feature>
<feature type="signal peptide" evidence="3">
    <location>
        <begin position="1"/>
        <end position="18"/>
    </location>
</feature>
<feature type="region of interest" description="Disordered" evidence="1">
    <location>
        <begin position="217"/>
        <end position="240"/>
    </location>
</feature>
<proteinExistence type="predicted"/>
<keyword evidence="3" id="KW-0732">Signal</keyword>
<dbReference type="Proteomes" id="UP001385951">
    <property type="component" value="Unassembled WGS sequence"/>
</dbReference>
<organism evidence="4 5">
    <name type="scientific">Cerrena zonata</name>
    <dbReference type="NCBI Taxonomy" id="2478898"/>
    <lineage>
        <taxon>Eukaryota</taxon>
        <taxon>Fungi</taxon>
        <taxon>Dikarya</taxon>
        <taxon>Basidiomycota</taxon>
        <taxon>Agaricomycotina</taxon>
        <taxon>Agaricomycetes</taxon>
        <taxon>Polyporales</taxon>
        <taxon>Cerrenaceae</taxon>
        <taxon>Cerrena</taxon>
    </lineage>
</organism>
<accession>A0AAW0FLC8</accession>
<evidence type="ECO:0000256" key="3">
    <source>
        <dbReference type="SAM" id="SignalP"/>
    </source>
</evidence>
<protein>
    <submittedName>
        <fullName evidence="4">Uncharacterized protein</fullName>
    </submittedName>
</protein>
<keyword evidence="2" id="KW-1133">Transmembrane helix</keyword>
<evidence type="ECO:0000256" key="1">
    <source>
        <dbReference type="SAM" id="MobiDB-lite"/>
    </source>
</evidence>
<sequence>MTLTILMSFSVLALVVTARPILPDDTPQPEPPTPSIHDVVQAIFQSRTRTSPDCLSCNEEHDIHLKLLTSPEEQHAVLSSLDEIDAVKAITPIGLDGILSEDEKKLYNIISTSSSGGLDDLDGGERMPEEFSLLFKPDADEQVDNTEVTDASFVEASTNIFTSPPLIVLGLSCIAAFLAMGCIAVALYTTSVIRKRVLGSSVAWELLPRLERYEPLDQESGDGVQGPSNDGDSARTFTEKRTLPAPARPELVVEVINEKVDLIILETESSEDELYDEKDEKFHDANSSMSKNVRCLHWTSAQIYSLKSSLT</sequence>